<dbReference type="EMBL" id="JBCEZU010000013">
    <property type="protein sequence ID" value="KAK9540230.1"/>
    <property type="molecule type" value="Genomic_DNA"/>
</dbReference>
<reference evidence="1 2" key="1">
    <citation type="journal article" date="2024" name="Genome Biol. Evol.">
        <title>Chromosome-level genome assembly of the viviparous eelpout Zoarces viviparus.</title>
        <authorList>
            <person name="Fuhrmann N."/>
            <person name="Brasseur M.V."/>
            <person name="Bakowski C.E."/>
            <person name="Podsiadlowski L."/>
            <person name="Prost S."/>
            <person name="Krehenwinkel H."/>
            <person name="Mayer C."/>
        </authorList>
    </citation>
    <scope>NUCLEOTIDE SEQUENCE [LARGE SCALE GENOMIC DNA]</scope>
    <source>
        <strain evidence="1">NO-MEL_2022_Ind0_liver</strain>
    </source>
</reference>
<comment type="caution">
    <text evidence="1">The sequence shown here is derived from an EMBL/GenBank/DDBJ whole genome shotgun (WGS) entry which is preliminary data.</text>
</comment>
<evidence type="ECO:0000313" key="2">
    <source>
        <dbReference type="Proteomes" id="UP001488805"/>
    </source>
</evidence>
<dbReference type="AlphaFoldDB" id="A0AAW1FYX9"/>
<protein>
    <submittedName>
        <fullName evidence="1">Uncharacterized protein</fullName>
    </submittedName>
</protein>
<organism evidence="1 2">
    <name type="scientific">Zoarces viviparus</name>
    <name type="common">Viviparous eelpout</name>
    <name type="synonym">Blennius viviparus</name>
    <dbReference type="NCBI Taxonomy" id="48416"/>
    <lineage>
        <taxon>Eukaryota</taxon>
        <taxon>Metazoa</taxon>
        <taxon>Chordata</taxon>
        <taxon>Craniata</taxon>
        <taxon>Vertebrata</taxon>
        <taxon>Euteleostomi</taxon>
        <taxon>Actinopterygii</taxon>
        <taxon>Neopterygii</taxon>
        <taxon>Teleostei</taxon>
        <taxon>Neoteleostei</taxon>
        <taxon>Acanthomorphata</taxon>
        <taxon>Eupercaria</taxon>
        <taxon>Perciformes</taxon>
        <taxon>Cottioidei</taxon>
        <taxon>Zoarcales</taxon>
        <taxon>Zoarcidae</taxon>
        <taxon>Zoarcinae</taxon>
        <taxon>Zoarces</taxon>
    </lineage>
</organism>
<proteinExistence type="predicted"/>
<dbReference type="Proteomes" id="UP001488805">
    <property type="component" value="Unassembled WGS sequence"/>
</dbReference>
<keyword evidence="2" id="KW-1185">Reference proteome</keyword>
<name>A0AAW1FYX9_ZOAVI</name>
<accession>A0AAW1FYX9</accession>
<gene>
    <name evidence="1" type="ORF">VZT92_002696</name>
</gene>
<sequence length="129" mass="14533">MKPRCLLTLVDRLPTINEMQESDTEDGDPDCSSHTMEEYLDSIKELSQPAAYPLHRPLRGHRRWMVRTCPGVTHVAPSISLNSYAPWIPVELSDISVILTDQSNWPSSLRFNQNLLDSLVAKSLFAGLV</sequence>
<evidence type="ECO:0000313" key="1">
    <source>
        <dbReference type="EMBL" id="KAK9540230.1"/>
    </source>
</evidence>